<gene>
    <name evidence="1" type="ORF">HMPREF3192_00918</name>
</gene>
<accession>A0A133XTW4</accession>
<name>A0A133XTW4_9ACTN</name>
<protein>
    <submittedName>
        <fullName evidence="1">Uncharacterized protein</fullName>
    </submittedName>
</protein>
<proteinExistence type="predicted"/>
<dbReference type="Proteomes" id="UP000070675">
    <property type="component" value="Unassembled WGS sequence"/>
</dbReference>
<keyword evidence="2" id="KW-1185">Reference proteome</keyword>
<dbReference type="AlphaFoldDB" id="A0A133XTW4"/>
<evidence type="ECO:0000313" key="2">
    <source>
        <dbReference type="Proteomes" id="UP000070675"/>
    </source>
</evidence>
<dbReference type="PATRIC" id="fig|1393034.3.peg.880"/>
<comment type="caution">
    <text evidence="1">The sequence shown here is derived from an EMBL/GenBank/DDBJ whole genome shotgun (WGS) entry which is preliminary data.</text>
</comment>
<reference evidence="2" key="1">
    <citation type="submission" date="2016-01" db="EMBL/GenBank/DDBJ databases">
        <authorList>
            <person name="Mitreva M."/>
            <person name="Pepin K.H."/>
            <person name="Mihindukulasuriya K.A."/>
            <person name="Fulton R."/>
            <person name="Fronick C."/>
            <person name="O'Laughlin M."/>
            <person name="Miner T."/>
            <person name="Herter B."/>
            <person name="Rosa B.A."/>
            <person name="Cordes M."/>
            <person name="Tomlinson C."/>
            <person name="Wollam A."/>
            <person name="Palsikar V.B."/>
            <person name="Mardis E.R."/>
            <person name="Wilson R.K."/>
        </authorList>
    </citation>
    <scope>NUCLEOTIDE SEQUENCE [LARGE SCALE GENOMIC DNA]</scope>
    <source>
        <strain evidence="2">DNF00019</strain>
    </source>
</reference>
<sequence length="69" mass="8311">MRLLLLCSLFIVRGFSTYAYRICISVYATWNIPKPYYLTYDVNEEDDELYDYPTHVTAEEREPIKKHGW</sequence>
<dbReference type="EMBL" id="LSCR01000016">
    <property type="protein sequence ID" value="KXB34366.1"/>
    <property type="molecule type" value="Genomic_DNA"/>
</dbReference>
<evidence type="ECO:0000313" key="1">
    <source>
        <dbReference type="EMBL" id="KXB34366.1"/>
    </source>
</evidence>
<organism evidence="1 2">
    <name type="scientific">Atopobium deltae</name>
    <dbReference type="NCBI Taxonomy" id="1393034"/>
    <lineage>
        <taxon>Bacteria</taxon>
        <taxon>Bacillati</taxon>
        <taxon>Actinomycetota</taxon>
        <taxon>Coriobacteriia</taxon>
        <taxon>Coriobacteriales</taxon>
        <taxon>Atopobiaceae</taxon>
        <taxon>Atopobium</taxon>
    </lineage>
</organism>